<dbReference type="PROSITE" id="PS51186">
    <property type="entry name" value="GNAT"/>
    <property type="match status" value="1"/>
</dbReference>
<dbReference type="EMBL" id="FNDU01000005">
    <property type="protein sequence ID" value="SDI18630.1"/>
    <property type="molecule type" value="Genomic_DNA"/>
</dbReference>
<dbReference type="GO" id="GO:0046677">
    <property type="term" value="P:response to antibiotic"/>
    <property type="evidence" value="ECO:0007669"/>
    <property type="project" value="UniProtKB-KW"/>
</dbReference>
<reference evidence="7 8" key="1">
    <citation type="submission" date="2016-10" db="EMBL/GenBank/DDBJ databases">
        <authorList>
            <person name="de Groot N.N."/>
        </authorList>
    </citation>
    <scope>NUCLEOTIDE SEQUENCE [LARGE SCALE GENOMIC DNA]</scope>
    <source>
        <strain evidence="8">P4B,CCM 7963,CECT 7998,DSM 25260,IBRC-M 10614,KCTC 13821</strain>
    </source>
</reference>
<evidence type="ECO:0000256" key="4">
    <source>
        <dbReference type="ARBA" id="ARBA00023251"/>
    </source>
</evidence>
<dbReference type="AlphaFoldDB" id="A0A1G8IJC8"/>
<evidence type="ECO:0000313" key="8">
    <source>
        <dbReference type="Proteomes" id="UP000199017"/>
    </source>
</evidence>
<dbReference type="PROSITE" id="PS50890">
    <property type="entry name" value="PUA"/>
    <property type="match status" value="1"/>
</dbReference>
<evidence type="ECO:0000256" key="2">
    <source>
        <dbReference type="ARBA" id="ARBA00004924"/>
    </source>
</evidence>
<dbReference type="Gene3D" id="3.40.630.30">
    <property type="match status" value="1"/>
</dbReference>
<gene>
    <name evidence="7" type="ORF">SAMN05216352_105208</name>
</gene>
<evidence type="ECO:0000259" key="6">
    <source>
        <dbReference type="PROSITE" id="PS51186"/>
    </source>
</evidence>
<dbReference type="PANTHER" id="PTHR31438">
    <property type="entry name" value="LYSINE N-ACYLTRANSFERASE C17G9.06C-RELATED"/>
    <property type="match status" value="1"/>
</dbReference>
<sequence length="191" mass="22557">MITHMKQTSYKNELADGQSVEFRPFQRREDEERLFQWMHKEHVIPYWQLNLTREAFRSHIDKAVRDTHQQLWIGLVNGIPMSYWETYDVKDDVVGRHYKYQLDDQGVHLLFGPESFLGKGLAAPLVKEMLSLIYDHSKAVKIVAEPDIRNHKMIHVFQKCGFQPVKPINLPDKIGLLMVHYREKGGEMLER</sequence>
<accession>A0A1G8IJC8</accession>
<dbReference type="GO" id="GO:0016410">
    <property type="term" value="F:N-acyltransferase activity"/>
    <property type="evidence" value="ECO:0007669"/>
    <property type="project" value="TreeGrafter"/>
</dbReference>
<dbReference type="GO" id="GO:0019290">
    <property type="term" value="P:siderophore biosynthetic process"/>
    <property type="evidence" value="ECO:0007669"/>
    <property type="project" value="InterPro"/>
</dbReference>
<organism evidence="7 8">
    <name type="scientific">Alteribacillus bidgolensis</name>
    <dbReference type="NCBI Taxonomy" id="930129"/>
    <lineage>
        <taxon>Bacteria</taxon>
        <taxon>Bacillati</taxon>
        <taxon>Bacillota</taxon>
        <taxon>Bacilli</taxon>
        <taxon>Bacillales</taxon>
        <taxon>Bacillaceae</taxon>
        <taxon>Alteribacillus</taxon>
    </lineage>
</organism>
<feature type="domain" description="N-acetyltransferase" evidence="6">
    <location>
        <begin position="20"/>
        <end position="183"/>
    </location>
</feature>
<dbReference type="SUPFAM" id="SSF55729">
    <property type="entry name" value="Acyl-CoA N-acyltransferases (Nat)"/>
    <property type="match status" value="1"/>
</dbReference>
<keyword evidence="8" id="KW-1185">Reference proteome</keyword>
<dbReference type="InterPro" id="IPR016181">
    <property type="entry name" value="Acyl_CoA_acyltransferase"/>
</dbReference>
<evidence type="ECO:0000256" key="1">
    <source>
        <dbReference type="ARBA" id="ARBA00003818"/>
    </source>
</evidence>
<protein>
    <recommendedName>
        <fullName evidence="3">Lysine N-acyltransferase MbtK</fullName>
    </recommendedName>
    <alternativeName>
        <fullName evidence="5">Mycobactin synthase protein K</fullName>
    </alternativeName>
</protein>
<name>A0A1G8IJC8_9BACI</name>
<dbReference type="InterPro" id="IPR019432">
    <property type="entry name" value="Acyltransferase_MbtK/IucB-like"/>
</dbReference>
<evidence type="ECO:0000256" key="3">
    <source>
        <dbReference type="ARBA" id="ARBA00020586"/>
    </source>
</evidence>
<proteinExistence type="predicted"/>
<keyword evidence="4" id="KW-0046">Antibiotic resistance</keyword>
<dbReference type="STRING" id="930129.SAMN05216352_105208"/>
<evidence type="ECO:0000256" key="5">
    <source>
        <dbReference type="ARBA" id="ARBA00031122"/>
    </source>
</evidence>
<dbReference type="RefSeq" id="WP_245917922.1">
    <property type="nucleotide sequence ID" value="NZ_FNDU01000005.1"/>
</dbReference>
<dbReference type="PANTHER" id="PTHR31438:SF1">
    <property type="entry name" value="LYSINE N-ACYLTRANSFERASE C17G9.06C-RELATED"/>
    <property type="match status" value="1"/>
</dbReference>
<dbReference type="Proteomes" id="UP000199017">
    <property type="component" value="Unassembled WGS sequence"/>
</dbReference>
<dbReference type="SMART" id="SM01006">
    <property type="entry name" value="AlcB"/>
    <property type="match status" value="1"/>
</dbReference>
<evidence type="ECO:0000313" key="7">
    <source>
        <dbReference type="EMBL" id="SDI18630.1"/>
    </source>
</evidence>
<keyword evidence="7" id="KW-0808">Transferase</keyword>
<comment type="function">
    <text evidence="1">Acyltransferase required for the direct transfer of medium- to long-chain fatty acyl moieties from a carrier protein (MbtL) on to the epsilon-amino group of lysine residue in the mycobactin core.</text>
</comment>
<dbReference type="Pfam" id="PF13523">
    <property type="entry name" value="Acetyltransf_8"/>
    <property type="match status" value="1"/>
</dbReference>
<comment type="pathway">
    <text evidence="2">Siderophore biosynthesis.</text>
</comment>
<dbReference type="InterPro" id="IPR000182">
    <property type="entry name" value="GNAT_dom"/>
</dbReference>